<comment type="caution">
    <text evidence="7">The sequence shown here is derived from an EMBL/GenBank/DDBJ whole genome shotgun (WGS) entry which is preliminary data.</text>
</comment>
<keyword evidence="4" id="KW-0560">Oxidoreductase</keyword>
<sequence length="248" mass="26657">MAASHRHNMGLYALIWLAFNAIAAVAFDVPLNYSLITPPTSSADEKAASSCCDELSSALEDDKFTSDSWSLSFISSREYYNTNLDKDKPKCITYPHNADDVSLILKKIKKTGAKFAIKAGGHNANYGFSSINQGVLIDLKKMTKKSYDSKSTLATYEPGNKFGDVYEFLAPYNRTVVGARLGGVGTGLALSGGLSYLSAQYGLACDSFRELEIVLPSGKIVNASEHENPDLFFALRGGGGNPQCGPPV</sequence>
<dbReference type="SUPFAM" id="SSF56176">
    <property type="entry name" value="FAD-binding/transporter-associated domain-like"/>
    <property type="match status" value="1"/>
</dbReference>
<gene>
    <name evidence="7" type="ORF">AAP_04238</name>
</gene>
<dbReference type="PANTHER" id="PTHR42973">
    <property type="entry name" value="BINDING OXIDOREDUCTASE, PUTATIVE (AFU_ORTHOLOGUE AFUA_1G17690)-RELATED"/>
    <property type="match status" value="1"/>
</dbReference>
<comment type="similarity">
    <text evidence="1">Belongs to the oxygen-dependent FAD-linked oxidoreductase family.</text>
</comment>
<dbReference type="InterPro" id="IPR016166">
    <property type="entry name" value="FAD-bd_PCMH"/>
</dbReference>
<dbReference type="VEuPathDB" id="FungiDB:AAP_04238"/>
<keyword evidence="5" id="KW-0732">Signal</keyword>
<evidence type="ECO:0000256" key="1">
    <source>
        <dbReference type="ARBA" id="ARBA00005466"/>
    </source>
</evidence>
<dbReference type="Gene3D" id="3.30.465.10">
    <property type="match status" value="1"/>
</dbReference>
<dbReference type="OrthoDB" id="2151789at2759"/>
<dbReference type="EMBL" id="AZGZ01000020">
    <property type="protein sequence ID" value="KZZ89483.1"/>
    <property type="molecule type" value="Genomic_DNA"/>
</dbReference>
<feature type="signal peptide" evidence="5">
    <location>
        <begin position="1"/>
        <end position="26"/>
    </location>
</feature>
<dbReference type="InterPro" id="IPR036318">
    <property type="entry name" value="FAD-bd_PCMH-like_sf"/>
</dbReference>
<dbReference type="InterPro" id="IPR050416">
    <property type="entry name" value="FAD-linked_Oxidoreductase"/>
</dbReference>
<dbReference type="Pfam" id="PF01565">
    <property type="entry name" value="FAD_binding_4"/>
    <property type="match status" value="1"/>
</dbReference>
<name>A0A162I725_9EURO</name>
<accession>A0A162I725</accession>
<dbReference type="Proteomes" id="UP000242877">
    <property type="component" value="Unassembled WGS sequence"/>
</dbReference>
<dbReference type="AlphaFoldDB" id="A0A162I725"/>
<organism evidence="7 8">
    <name type="scientific">Ascosphaera apis ARSEF 7405</name>
    <dbReference type="NCBI Taxonomy" id="392613"/>
    <lineage>
        <taxon>Eukaryota</taxon>
        <taxon>Fungi</taxon>
        <taxon>Dikarya</taxon>
        <taxon>Ascomycota</taxon>
        <taxon>Pezizomycotina</taxon>
        <taxon>Eurotiomycetes</taxon>
        <taxon>Eurotiomycetidae</taxon>
        <taxon>Onygenales</taxon>
        <taxon>Ascosphaeraceae</taxon>
        <taxon>Ascosphaera</taxon>
    </lineage>
</organism>
<dbReference type="InterPro" id="IPR006094">
    <property type="entry name" value="Oxid_FAD_bind_N"/>
</dbReference>
<evidence type="ECO:0000313" key="8">
    <source>
        <dbReference type="Proteomes" id="UP000242877"/>
    </source>
</evidence>
<keyword evidence="2" id="KW-0285">Flavoprotein</keyword>
<evidence type="ECO:0000256" key="4">
    <source>
        <dbReference type="ARBA" id="ARBA00023002"/>
    </source>
</evidence>
<dbReference type="PROSITE" id="PS51387">
    <property type="entry name" value="FAD_PCMH"/>
    <property type="match status" value="1"/>
</dbReference>
<keyword evidence="3" id="KW-0274">FAD</keyword>
<dbReference type="PANTHER" id="PTHR42973:SF22">
    <property type="entry name" value="FAD-BINDING PCMH-TYPE DOMAIN-CONTAINING PROTEIN-RELATED"/>
    <property type="match status" value="1"/>
</dbReference>
<feature type="domain" description="FAD-binding PCMH-type" evidence="6">
    <location>
        <begin position="85"/>
        <end position="248"/>
    </location>
</feature>
<protein>
    <submittedName>
        <fullName evidence="7">FAD-binding, type 2</fullName>
    </submittedName>
</protein>
<evidence type="ECO:0000256" key="3">
    <source>
        <dbReference type="ARBA" id="ARBA00022827"/>
    </source>
</evidence>
<keyword evidence="8" id="KW-1185">Reference proteome</keyword>
<dbReference type="InterPro" id="IPR016169">
    <property type="entry name" value="FAD-bd_PCMH_sub2"/>
</dbReference>
<evidence type="ECO:0000259" key="6">
    <source>
        <dbReference type="PROSITE" id="PS51387"/>
    </source>
</evidence>
<evidence type="ECO:0000313" key="7">
    <source>
        <dbReference type="EMBL" id="KZZ89483.1"/>
    </source>
</evidence>
<dbReference type="GO" id="GO:0016491">
    <property type="term" value="F:oxidoreductase activity"/>
    <property type="evidence" value="ECO:0007669"/>
    <property type="project" value="UniProtKB-KW"/>
</dbReference>
<reference evidence="7 8" key="1">
    <citation type="journal article" date="2016" name="Genome Biol. Evol.">
        <title>Divergent and convergent evolution of fungal pathogenicity.</title>
        <authorList>
            <person name="Shang Y."/>
            <person name="Xiao G."/>
            <person name="Zheng P."/>
            <person name="Cen K."/>
            <person name="Zhan S."/>
            <person name="Wang C."/>
        </authorList>
    </citation>
    <scope>NUCLEOTIDE SEQUENCE [LARGE SCALE GENOMIC DNA]</scope>
    <source>
        <strain evidence="7 8">ARSEF 7405</strain>
    </source>
</reference>
<evidence type="ECO:0000256" key="5">
    <source>
        <dbReference type="SAM" id="SignalP"/>
    </source>
</evidence>
<dbReference type="GO" id="GO:0071949">
    <property type="term" value="F:FAD binding"/>
    <property type="evidence" value="ECO:0007669"/>
    <property type="project" value="InterPro"/>
</dbReference>
<feature type="chain" id="PRO_5007835262" evidence="5">
    <location>
        <begin position="27"/>
        <end position="248"/>
    </location>
</feature>
<proteinExistence type="inferred from homology"/>
<evidence type="ECO:0000256" key="2">
    <source>
        <dbReference type="ARBA" id="ARBA00022630"/>
    </source>
</evidence>